<accession>A0AAV5F3L3</accession>
<keyword evidence="1" id="KW-0175">Coiled coil</keyword>
<comment type="caution">
    <text evidence="2">The sequence shown here is derived from an EMBL/GenBank/DDBJ whole genome shotgun (WGS) entry which is preliminary data.</text>
</comment>
<dbReference type="AlphaFoldDB" id="A0AAV5F3L3"/>
<keyword evidence="3" id="KW-1185">Reference proteome</keyword>
<reference evidence="2" key="1">
    <citation type="journal article" date="2018" name="DNA Res.">
        <title>Multiple hybrid de novo genome assembly of finger millet, an orphan allotetraploid crop.</title>
        <authorList>
            <person name="Hatakeyama M."/>
            <person name="Aluri S."/>
            <person name="Balachadran M.T."/>
            <person name="Sivarajan S.R."/>
            <person name="Patrignani A."/>
            <person name="Gruter S."/>
            <person name="Poveda L."/>
            <person name="Shimizu-Inatsugi R."/>
            <person name="Baeten J."/>
            <person name="Francoijs K.J."/>
            <person name="Nataraja K.N."/>
            <person name="Reddy Y.A.N."/>
            <person name="Phadnis S."/>
            <person name="Ravikumar R.L."/>
            <person name="Schlapbach R."/>
            <person name="Sreeman S.M."/>
            <person name="Shimizu K.K."/>
        </authorList>
    </citation>
    <scope>NUCLEOTIDE SEQUENCE</scope>
</reference>
<name>A0AAV5F3L3_ELECO</name>
<evidence type="ECO:0000256" key="1">
    <source>
        <dbReference type="SAM" id="Coils"/>
    </source>
</evidence>
<feature type="coiled-coil region" evidence="1">
    <location>
        <begin position="262"/>
        <end position="289"/>
    </location>
</feature>
<proteinExistence type="predicted"/>
<protein>
    <submittedName>
        <fullName evidence="2">Uncharacterized protein</fullName>
    </submittedName>
</protein>
<dbReference type="EMBL" id="BQKI01000081">
    <property type="protein sequence ID" value="GJN28861.1"/>
    <property type="molecule type" value="Genomic_DNA"/>
</dbReference>
<evidence type="ECO:0000313" key="3">
    <source>
        <dbReference type="Proteomes" id="UP001054889"/>
    </source>
</evidence>
<dbReference type="InterPro" id="IPR004252">
    <property type="entry name" value="Probable_transposase_24"/>
</dbReference>
<sequence>MWSSSHPSVALLSEYEDLDASADEMDKMLIEGFGKMDKRGARRDGYEMTKKYHTASSSGLKGALDTQSNMRRKEYLSATRFYGQTCKLTNFIGTLVKGKEIPLAARNWSKVHESAKEKLWQTVQVKSEKNKAVRAMQLNGTHTTGSRSFAVALDQLELQEGQQVGRAKLYVVSHTKKNGEPVDKYSGDKIEEIKSKFEAEPALCNEEVHDGDVFSGLFPKERSGTWRGLGLLVGGSNSKNLAEIKAELQEARNEKIKLWSVVETLMKNQSELQQQHNALQQKHNELNDMWLASQGHKPASSCPKEKQSKDLIKVEHMREMNVYPLVYSSTLSINRCYLIRPTFFYGAPSPPPHVFDPLLDGTFWTALNATNDALDRPYLTEALLAALGKISFLPRLSPRSSIGEANPASRSTSACVGGSGQYVVKQLLLLLHSAVV</sequence>
<gene>
    <name evidence="2" type="primary">gb17033</name>
    <name evidence="2" type="ORF">PR202_gb17033</name>
</gene>
<organism evidence="2 3">
    <name type="scientific">Eleusine coracana subsp. coracana</name>
    <dbReference type="NCBI Taxonomy" id="191504"/>
    <lineage>
        <taxon>Eukaryota</taxon>
        <taxon>Viridiplantae</taxon>
        <taxon>Streptophyta</taxon>
        <taxon>Embryophyta</taxon>
        <taxon>Tracheophyta</taxon>
        <taxon>Spermatophyta</taxon>
        <taxon>Magnoliopsida</taxon>
        <taxon>Liliopsida</taxon>
        <taxon>Poales</taxon>
        <taxon>Poaceae</taxon>
        <taxon>PACMAD clade</taxon>
        <taxon>Chloridoideae</taxon>
        <taxon>Cynodonteae</taxon>
        <taxon>Eleusininae</taxon>
        <taxon>Eleusine</taxon>
    </lineage>
</organism>
<dbReference type="Proteomes" id="UP001054889">
    <property type="component" value="Unassembled WGS sequence"/>
</dbReference>
<reference evidence="2" key="2">
    <citation type="submission" date="2021-12" db="EMBL/GenBank/DDBJ databases">
        <title>Resequencing data analysis of finger millet.</title>
        <authorList>
            <person name="Hatakeyama M."/>
            <person name="Aluri S."/>
            <person name="Balachadran M.T."/>
            <person name="Sivarajan S.R."/>
            <person name="Poveda L."/>
            <person name="Shimizu-Inatsugi R."/>
            <person name="Schlapbach R."/>
            <person name="Sreeman S.M."/>
            <person name="Shimizu K.K."/>
        </authorList>
    </citation>
    <scope>NUCLEOTIDE SEQUENCE</scope>
</reference>
<evidence type="ECO:0000313" key="2">
    <source>
        <dbReference type="EMBL" id="GJN28861.1"/>
    </source>
</evidence>
<dbReference type="Pfam" id="PF03004">
    <property type="entry name" value="Transposase_24"/>
    <property type="match status" value="1"/>
</dbReference>